<dbReference type="GO" id="GO:0016020">
    <property type="term" value="C:membrane"/>
    <property type="evidence" value="ECO:0007669"/>
    <property type="project" value="UniProtKB-SubCell"/>
</dbReference>
<evidence type="ECO:0000313" key="6">
    <source>
        <dbReference type="EMBL" id="MBD2705191.1"/>
    </source>
</evidence>
<dbReference type="GO" id="GO:0016787">
    <property type="term" value="F:hydrolase activity"/>
    <property type="evidence" value="ECO:0007669"/>
    <property type="project" value="UniProtKB-KW"/>
</dbReference>
<feature type="domain" description="Beta-lactamase-related" evidence="5">
    <location>
        <begin position="46"/>
        <end position="377"/>
    </location>
</feature>
<dbReference type="Gene3D" id="1.25.40.10">
    <property type="entry name" value="Tetratricopeptide repeat domain"/>
    <property type="match status" value="1"/>
</dbReference>
<keyword evidence="4" id="KW-0732">Signal</keyword>
<dbReference type="InterPro" id="IPR001466">
    <property type="entry name" value="Beta-lactam-related"/>
</dbReference>
<evidence type="ECO:0000256" key="3">
    <source>
        <dbReference type="PROSITE-ProRule" id="PRU00339"/>
    </source>
</evidence>
<dbReference type="InterPro" id="IPR050491">
    <property type="entry name" value="AmpC-like"/>
</dbReference>
<evidence type="ECO:0000256" key="4">
    <source>
        <dbReference type="SAM" id="SignalP"/>
    </source>
</evidence>
<keyword evidence="7" id="KW-1185">Reference proteome</keyword>
<evidence type="ECO:0000256" key="1">
    <source>
        <dbReference type="ARBA" id="ARBA00004370"/>
    </source>
</evidence>
<dbReference type="PANTHER" id="PTHR46825:SF11">
    <property type="entry name" value="PENICILLIN-BINDING PROTEIN 4"/>
    <property type="match status" value="1"/>
</dbReference>
<evidence type="ECO:0000313" key="7">
    <source>
        <dbReference type="Proteomes" id="UP000598820"/>
    </source>
</evidence>
<dbReference type="Pfam" id="PF00144">
    <property type="entry name" value="Beta-lactamase"/>
    <property type="match status" value="1"/>
</dbReference>
<keyword evidence="2" id="KW-0472">Membrane</keyword>
<feature type="repeat" description="TPR" evidence="3">
    <location>
        <begin position="464"/>
        <end position="497"/>
    </location>
</feature>
<protein>
    <submittedName>
        <fullName evidence="6">Serine hydrolase</fullName>
    </submittedName>
</protein>
<dbReference type="Proteomes" id="UP000598820">
    <property type="component" value="Unassembled WGS sequence"/>
</dbReference>
<accession>A0A927AVJ8</accession>
<dbReference type="Gene3D" id="3.40.710.10">
    <property type="entry name" value="DD-peptidase/beta-lactamase superfamily"/>
    <property type="match status" value="1"/>
</dbReference>
<dbReference type="InterPro" id="IPR019734">
    <property type="entry name" value="TPR_rpt"/>
</dbReference>
<keyword evidence="6" id="KW-0378">Hydrolase</keyword>
<dbReference type="InterPro" id="IPR012338">
    <property type="entry name" value="Beta-lactam/transpept-like"/>
</dbReference>
<gene>
    <name evidence="6" type="ORF">IC229_31505</name>
</gene>
<evidence type="ECO:0000256" key="2">
    <source>
        <dbReference type="ARBA" id="ARBA00023136"/>
    </source>
</evidence>
<dbReference type="AlphaFoldDB" id="A0A927AVJ8"/>
<name>A0A927AVJ8_9BACT</name>
<comment type="caution">
    <text evidence="6">The sequence shown here is derived from an EMBL/GenBank/DDBJ whole genome shotgun (WGS) entry which is preliminary data.</text>
</comment>
<organism evidence="6 7">
    <name type="scientific">Spirosoma profusum</name>
    <dbReference type="NCBI Taxonomy" id="2771354"/>
    <lineage>
        <taxon>Bacteria</taxon>
        <taxon>Pseudomonadati</taxon>
        <taxon>Bacteroidota</taxon>
        <taxon>Cytophagia</taxon>
        <taxon>Cytophagales</taxon>
        <taxon>Cytophagaceae</taxon>
        <taxon>Spirosoma</taxon>
    </lineage>
</organism>
<feature type="chain" id="PRO_5037208905" evidence="4">
    <location>
        <begin position="25"/>
        <end position="509"/>
    </location>
</feature>
<dbReference type="InterPro" id="IPR011990">
    <property type="entry name" value="TPR-like_helical_dom_sf"/>
</dbReference>
<dbReference type="PANTHER" id="PTHR46825">
    <property type="entry name" value="D-ALANYL-D-ALANINE-CARBOXYPEPTIDASE/ENDOPEPTIDASE AMPH"/>
    <property type="match status" value="1"/>
</dbReference>
<dbReference type="EMBL" id="JACWZY010000047">
    <property type="protein sequence ID" value="MBD2705191.1"/>
    <property type="molecule type" value="Genomic_DNA"/>
</dbReference>
<proteinExistence type="predicted"/>
<dbReference type="SUPFAM" id="SSF48452">
    <property type="entry name" value="TPR-like"/>
    <property type="match status" value="1"/>
</dbReference>
<dbReference type="PROSITE" id="PS50005">
    <property type="entry name" value="TPR"/>
    <property type="match status" value="1"/>
</dbReference>
<sequence length="509" mass="57232">MKNLKTYTLLFVLLVCNTGFPSKAQSHAAIEQLKAYYKGLEDRSELNGNLLVAQNGKVLYAHSFGYANFEQRVLNTPNTGFNTASLGKTCTAIAVMQLVERHKITLDAAYARYFPDFPYKDVTIRQLLSHTSGMSDQELAPIFGAYKAKHPELILANNDLVPVLAEVNVQLKLRPGEKWWYSNIGFQLLGGLVEKQSGERMGDYLDKHLFKPAGMLYTYLRNRTYHPYLLQPYADNYDYAATFDTVRTKFDGTRSYYYNNDNMSGNGGIITTTADLLRYDEALYNGTFLTRASLNQLFTPSRLKNGSVNEIWLNIGNMGTADDGLGWFIFRDKSMGTIVWHTGGMPGCSAIFLRNLTKKQTVVMLDNVNSEKMYPKALNALRILNGKAPLTVPQSLTKLYGKALYAKGETYATSLLLRLKNDSLHYVLNENEMNNLGYAFLEHKHLSEALTTLKLNTRLYPQSDNVYNSYGEALLESGDKPGAIAMYRKSLAINPKNEDSLKALKALDQ</sequence>
<reference evidence="6" key="1">
    <citation type="submission" date="2020-09" db="EMBL/GenBank/DDBJ databases">
        <authorList>
            <person name="Kim M.K."/>
        </authorList>
    </citation>
    <scope>NUCLEOTIDE SEQUENCE</scope>
    <source>
        <strain evidence="6">BT702</strain>
    </source>
</reference>
<dbReference type="RefSeq" id="WP_190892387.1">
    <property type="nucleotide sequence ID" value="NZ_JACWZY010000047.1"/>
</dbReference>
<keyword evidence="3" id="KW-0802">TPR repeat</keyword>
<feature type="signal peptide" evidence="4">
    <location>
        <begin position="1"/>
        <end position="24"/>
    </location>
</feature>
<dbReference type="SUPFAM" id="SSF56601">
    <property type="entry name" value="beta-lactamase/transpeptidase-like"/>
    <property type="match status" value="1"/>
</dbReference>
<comment type="subcellular location">
    <subcellularLocation>
        <location evidence="1">Membrane</location>
    </subcellularLocation>
</comment>
<evidence type="ECO:0000259" key="5">
    <source>
        <dbReference type="Pfam" id="PF00144"/>
    </source>
</evidence>